<organism evidence="4 5">
    <name type="scientific">Phragmitibacter flavus</name>
    <dbReference type="NCBI Taxonomy" id="2576071"/>
    <lineage>
        <taxon>Bacteria</taxon>
        <taxon>Pseudomonadati</taxon>
        <taxon>Verrucomicrobiota</taxon>
        <taxon>Verrucomicrobiia</taxon>
        <taxon>Verrucomicrobiales</taxon>
        <taxon>Verrucomicrobiaceae</taxon>
        <taxon>Phragmitibacter</taxon>
    </lineage>
</organism>
<protein>
    <recommendedName>
        <fullName evidence="3">Sialidase domain-containing protein</fullName>
    </recommendedName>
</protein>
<feature type="domain" description="Sialidase" evidence="3">
    <location>
        <begin position="64"/>
        <end position="351"/>
    </location>
</feature>
<keyword evidence="2" id="KW-0732">Signal</keyword>
<dbReference type="Pfam" id="PF13088">
    <property type="entry name" value="BNR_2"/>
    <property type="match status" value="2"/>
</dbReference>
<evidence type="ECO:0000313" key="5">
    <source>
        <dbReference type="Proteomes" id="UP000306196"/>
    </source>
</evidence>
<evidence type="ECO:0000259" key="3">
    <source>
        <dbReference type="Pfam" id="PF13088"/>
    </source>
</evidence>
<dbReference type="Proteomes" id="UP000306196">
    <property type="component" value="Unassembled WGS sequence"/>
</dbReference>
<feature type="region of interest" description="Disordered" evidence="1">
    <location>
        <begin position="900"/>
        <end position="983"/>
    </location>
</feature>
<dbReference type="PANTHER" id="PTHR43752">
    <property type="entry name" value="BNR/ASP-BOX REPEAT FAMILY PROTEIN"/>
    <property type="match status" value="1"/>
</dbReference>
<feature type="domain" description="Sialidase" evidence="3">
    <location>
        <begin position="1033"/>
        <end position="1337"/>
    </location>
</feature>
<dbReference type="CDD" id="cd15482">
    <property type="entry name" value="Sialidase_non-viral"/>
    <property type="match status" value="2"/>
</dbReference>
<evidence type="ECO:0000256" key="2">
    <source>
        <dbReference type="SAM" id="SignalP"/>
    </source>
</evidence>
<keyword evidence="5" id="KW-1185">Reference proteome</keyword>
<accession>A0A5R8KA04</accession>
<dbReference type="EMBL" id="VAUV01000026">
    <property type="protein sequence ID" value="TLD68359.1"/>
    <property type="molecule type" value="Genomic_DNA"/>
</dbReference>
<comment type="caution">
    <text evidence="4">The sequence shown here is derived from an EMBL/GenBank/DDBJ whole genome shotgun (WGS) entry which is preliminary data.</text>
</comment>
<dbReference type="Gene3D" id="2.120.10.10">
    <property type="match status" value="2"/>
</dbReference>
<reference evidence="4 5" key="1">
    <citation type="submission" date="2019-05" db="EMBL/GenBank/DDBJ databases">
        <title>Verrucobacter flavum gen. nov., sp. nov. a new member of the family Verrucomicrobiaceae.</title>
        <authorList>
            <person name="Szuroczki S."/>
            <person name="Abbaszade G."/>
            <person name="Szabo A."/>
            <person name="Felfoldi T."/>
            <person name="Schumann P."/>
            <person name="Boka K."/>
            <person name="Keki Z."/>
            <person name="Toumi M."/>
            <person name="Toth E."/>
        </authorList>
    </citation>
    <scope>NUCLEOTIDE SEQUENCE [LARGE SCALE GENOMIC DNA]</scope>
    <source>
        <strain evidence="4 5">MG-N-17</strain>
    </source>
</reference>
<dbReference type="InterPro" id="IPR036278">
    <property type="entry name" value="Sialidase_sf"/>
</dbReference>
<feature type="compositionally biased region" description="Low complexity" evidence="1">
    <location>
        <begin position="945"/>
        <end position="955"/>
    </location>
</feature>
<dbReference type="InterPro" id="IPR023296">
    <property type="entry name" value="Glyco_hydro_beta-prop_sf"/>
</dbReference>
<feature type="compositionally biased region" description="Polar residues" evidence="1">
    <location>
        <begin position="973"/>
        <end position="983"/>
    </location>
</feature>
<evidence type="ECO:0000313" key="4">
    <source>
        <dbReference type="EMBL" id="TLD68359.1"/>
    </source>
</evidence>
<dbReference type="InterPro" id="IPR011040">
    <property type="entry name" value="Sialidase"/>
</dbReference>
<feature type="compositionally biased region" description="Polar residues" evidence="1">
    <location>
        <begin position="915"/>
        <end position="927"/>
    </location>
</feature>
<sequence>MKRLTFFLALTLITTALHAQTQVPPSVLDLTLEPTAINHNPGPEYAPENQDYAMVIGIDRTPKGRLWAAWVGGGDSPLAYFLINSSDDDGKTWSHPRIVIRPGLTPTGLNRSVIVGNLWTDPTGKLWLFYDQSLEQFEGRAGVWAITCENPDAEKPTWSEPRRIWHGMTLNKPTVLKDGTWMLPISLWDRTKMRPIFKDAYPELDDQRMAHWFASTDQGKTWTRRGGVAIPDPQFDEHMLVELKDNRLWMLARNNHGIAESFSSDQGKTWTPPTPSTIQNPSARFFLRRLQSGNLLLVKNGPIEKKTGRTHMTAFLSSDEGKTWQGGLVIDERNGVSYPDGFQAPDGKIYIVHDRERDKEREVLLAKFTEADILAKTFTTPGSEGKIIVTKGLAPKEGAHLPNGIQLPRQWPPTTMDPKSTAPMPVPYLEKQNLPKTIPINRGRELFVDDYLIEETTLTRTWHPAKKHEGNPVFKAETQHELEPSGIEGLEQAVTYLGHGGVFYNPKKKQFEMFYTASWRGGLALATSTDLINWTRPKLGLYKDNLILPPGKDFAGIDNAVWLDLSAKDPNQRYKAIIQRGANHTLHTSPNGLVWSNGIEAGKAADYCSFFYNPFRNVWVQSIKRNSPRGRARHYYEHKDFLKTAERDQSVYWTNADELDKPDPAIGDPPQLYSLNAVAYESLMLGQFYIHLGPKNEICYQEKSPKITELHLGFSRDGFHWSRPTDRTPFIAASRKDGTHDRGYIHGTNGVMLIHEDQLWFPYCAYSGIAPNGHRGMYTGASIGMATLRRDGFASLDAKDGKPGTLTTRPVAFHGRHLFVNIDAPKGELRVEILDENNTPIAPFTKENSIAIQADSTKQEVTWNGAENLDLIRGKPVKIRLHLTNGSLYSFWVSPDQSGASNGHLGSGGPAYNTLVDTSNTDLQSVPSAGHPVRPQPTPGEAATSSSSSSSSSSNSPPPSSRVHTGDALHNILGNTTPPDANHLSQQFPYGITAKTPPYLTKINHEGHKPHHKHRIQLRVFQGCPHIEISKGGRLWATWFGSNVQSERAPNHDDQFSVISTSGDDGKTWQEVFVFDPSHQLGATASDPLLWKDAEGRIRFVGQRNLFVNDQELGDKTAWEFIALDPENPYTEWSAPRLLGNKNMSIMKPLLMPDGTILRPMDDFKFIGHPTEPRIRFLNENPDGTVNFISEQADPDAVFAEQSPIIRKDGSLFSFYRAKEGQKFMGSFDGGRTWKQGGYHPMQFSINTKSVLKRLDSGRLLLIGNDVQMRDSDNGKVFFHTDANGQEIIIPKGQTRMRMTAFLSEDDGKTFPHNLLLNEQDTSYPSVTIGKDGMIYMAYDHGRGTVGKHVIYLTKITEQDILAGKIINKNSILNSIISKPGDHGGGRRPGDSI</sequence>
<dbReference type="RefSeq" id="WP_138088652.1">
    <property type="nucleotide sequence ID" value="NZ_VAUV01000026.1"/>
</dbReference>
<evidence type="ECO:0000256" key="1">
    <source>
        <dbReference type="SAM" id="MobiDB-lite"/>
    </source>
</evidence>
<dbReference type="OrthoDB" id="41724at2"/>
<feature type="signal peptide" evidence="2">
    <location>
        <begin position="1"/>
        <end position="19"/>
    </location>
</feature>
<feature type="chain" id="PRO_5024396315" description="Sialidase domain-containing protein" evidence="2">
    <location>
        <begin position="20"/>
        <end position="1393"/>
    </location>
</feature>
<dbReference type="SUPFAM" id="SSF50939">
    <property type="entry name" value="Sialidases"/>
    <property type="match status" value="2"/>
</dbReference>
<dbReference type="PANTHER" id="PTHR43752:SF2">
    <property type="entry name" value="BNR_ASP-BOX REPEAT FAMILY PROTEIN"/>
    <property type="match status" value="1"/>
</dbReference>
<proteinExistence type="predicted"/>
<name>A0A5R8KA04_9BACT</name>
<gene>
    <name evidence="4" type="ORF">FEM03_22920</name>
</gene>
<dbReference type="SUPFAM" id="SSF75005">
    <property type="entry name" value="Arabinanase/levansucrase/invertase"/>
    <property type="match status" value="1"/>
</dbReference>